<proteinExistence type="predicted"/>
<reference evidence="1 2" key="1">
    <citation type="journal article" date="2024" name="Genome Biol. Evol.">
        <title>Chromosome-level genome assembly of the viviparous eelpout Zoarces viviparus.</title>
        <authorList>
            <person name="Fuhrmann N."/>
            <person name="Brasseur M.V."/>
            <person name="Bakowski C.E."/>
            <person name="Podsiadlowski L."/>
            <person name="Prost S."/>
            <person name="Krehenwinkel H."/>
            <person name="Mayer C."/>
        </authorList>
    </citation>
    <scope>NUCLEOTIDE SEQUENCE [LARGE SCALE GENOMIC DNA]</scope>
    <source>
        <strain evidence="1">NO-MEL_2022_Ind0_liver</strain>
    </source>
</reference>
<sequence>MKDELNASLNATLESCHLVGEENRKLNLLQNRSMQIIALASAENQQLHLRLNNEQQTSAQLKAENRHQLSILSSSRLSFLWSFCSNESLPSSRCIPGWIELGNCTTVLPGHGG</sequence>
<accession>A0AAW1FBH2</accession>
<evidence type="ECO:0000313" key="1">
    <source>
        <dbReference type="EMBL" id="KAK9531732.1"/>
    </source>
</evidence>
<evidence type="ECO:0000313" key="2">
    <source>
        <dbReference type="Proteomes" id="UP001488805"/>
    </source>
</evidence>
<name>A0AAW1FBH2_ZOAVI</name>
<protein>
    <submittedName>
        <fullName evidence="1">Uncharacterized protein</fullName>
    </submittedName>
</protein>
<gene>
    <name evidence="1" type="ORF">VZT92_011138</name>
</gene>
<dbReference type="AlphaFoldDB" id="A0AAW1FBH2"/>
<comment type="caution">
    <text evidence="1">The sequence shown here is derived from an EMBL/GenBank/DDBJ whole genome shotgun (WGS) entry which is preliminary data.</text>
</comment>
<dbReference type="EMBL" id="JBCEZU010000089">
    <property type="protein sequence ID" value="KAK9531732.1"/>
    <property type="molecule type" value="Genomic_DNA"/>
</dbReference>
<keyword evidence="2" id="KW-1185">Reference proteome</keyword>
<dbReference type="Proteomes" id="UP001488805">
    <property type="component" value="Unassembled WGS sequence"/>
</dbReference>
<organism evidence="1 2">
    <name type="scientific">Zoarces viviparus</name>
    <name type="common">Viviparous eelpout</name>
    <name type="synonym">Blennius viviparus</name>
    <dbReference type="NCBI Taxonomy" id="48416"/>
    <lineage>
        <taxon>Eukaryota</taxon>
        <taxon>Metazoa</taxon>
        <taxon>Chordata</taxon>
        <taxon>Craniata</taxon>
        <taxon>Vertebrata</taxon>
        <taxon>Euteleostomi</taxon>
        <taxon>Actinopterygii</taxon>
        <taxon>Neopterygii</taxon>
        <taxon>Teleostei</taxon>
        <taxon>Neoteleostei</taxon>
        <taxon>Acanthomorphata</taxon>
        <taxon>Eupercaria</taxon>
        <taxon>Perciformes</taxon>
        <taxon>Cottioidei</taxon>
        <taxon>Zoarcales</taxon>
        <taxon>Zoarcidae</taxon>
        <taxon>Zoarcinae</taxon>
        <taxon>Zoarces</taxon>
    </lineage>
</organism>